<feature type="region of interest" description="Disordered" evidence="1">
    <location>
        <begin position="42"/>
        <end position="63"/>
    </location>
</feature>
<evidence type="ECO:0000256" key="2">
    <source>
        <dbReference type="SAM" id="Phobius"/>
    </source>
</evidence>
<proteinExistence type="predicted"/>
<keyword evidence="2" id="KW-1133">Transmembrane helix</keyword>
<dbReference type="Gene3D" id="3.40.630.20">
    <property type="entry name" value="Peptidase C15, pyroglutamyl peptidase I-like"/>
    <property type="match status" value="1"/>
</dbReference>
<organism evidence="3 4">
    <name type="scientific">Angustibacter aerolatus</name>
    <dbReference type="NCBI Taxonomy" id="1162965"/>
    <lineage>
        <taxon>Bacteria</taxon>
        <taxon>Bacillati</taxon>
        <taxon>Actinomycetota</taxon>
        <taxon>Actinomycetes</taxon>
        <taxon>Kineosporiales</taxon>
        <taxon>Kineosporiaceae</taxon>
    </lineage>
</organism>
<reference evidence="4" key="1">
    <citation type="journal article" date="2019" name="Int. J. Syst. Evol. Microbiol.">
        <title>The Global Catalogue of Microorganisms (GCM) 10K type strain sequencing project: providing services to taxonomists for standard genome sequencing and annotation.</title>
        <authorList>
            <consortium name="The Broad Institute Genomics Platform"/>
            <consortium name="The Broad Institute Genome Sequencing Center for Infectious Disease"/>
            <person name="Wu L."/>
            <person name="Ma J."/>
        </authorList>
    </citation>
    <scope>NUCLEOTIDE SEQUENCE [LARGE SCALE GENOMIC DNA]</scope>
    <source>
        <strain evidence="4">NBRC 108730</strain>
    </source>
</reference>
<feature type="region of interest" description="Disordered" evidence="1">
    <location>
        <begin position="367"/>
        <end position="430"/>
    </location>
</feature>
<feature type="compositionally biased region" description="Basic residues" evidence="1">
    <location>
        <begin position="416"/>
        <end position="430"/>
    </location>
</feature>
<comment type="caution">
    <text evidence="3">The sequence shown here is derived from an EMBL/GenBank/DDBJ whole genome shotgun (WGS) entry which is preliminary data.</text>
</comment>
<keyword evidence="4" id="KW-1185">Reference proteome</keyword>
<evidence type="ECO:0000313" key="4">
    <source>
        <dbReference type="Proteomes" id="UP001157017"/>
    </source>
</evidence>
<evidence type="ECO:0000313" key="3">
    <source>
        <dbReference type="EMBL" id="GMA87156.1"/>
    </source>
</evidence>
<accession>A0ABQ6JK42</accession>
<name>A0ABQ6JK42_9ACTN</name>
<keyword evidence="2" id="KW-0472">Membrane</keyword>
<gene>
    <name evidence="3" type="ORF">GCM10025868_24060</name>
</gene>
<dbReference type="EMBL" id="BSUZ01000001">
    <property type="protein sequence ID" value="GMA87156.1"/>
    <property type="molecule type" value="Genomic_DNA"/>
</dbReference>
<evidence type="ECO:0000256" key="1">
    <source>
        <dbReference type="SAM" id="MobiDB-lite"/>
    </source>
</evidence>
<protein>
    <submittedName>
        <fullName evidence="3">Uncharacterized protein</fullName>
    </submittedName>
</protein>
<keyword evidence="2" id="KW-0812">Transmembrane</keyword>
<sequence>MAQRLRDALGGGRPVAGHDPTLHPLVGLFNNQYVPELPGFDDEPFERPPMPRPVPPRPGAVRRPRTARVAALAATALGLGVLAVATPALSSQAAPKGPRTTLTARCLDPEVALSVEERRLENRLPDPADPSKPQRSPFARQMIVGAGFQRFGPALVQDLCGTRSLAAAQRLARTEGRALWRQAVARAQGKGTVRGSLPSSDDRPLYWTRLQATAALRQWEPPFRMTAKQRRGLITTFDKAARGMTDISFPAGRTKQRVIVSGFDPYTLDGGPAGTAVGATGNNIRHGNPSGAIALSLDGTTRRNPDGTKQYVQAYTLPVNYTEFAAGYLEDTVGPLMTAGRRTRVTASVTVSQAGGSQFDLEQWNGRYHGPYPGNDLSQPCPLRPDGTPQARRRGPRLQHAGGPALGWPEGVPACRTRRSGRRPACRSGR</sequence>
<feature type="compositionally biased region" description="Pro residues" evidence="1">
    <location>
        <begin position="47"/>
        <end position="58"/>
    </location>
</feature>
<dbReference type="Proteomes" id="UP001157017">
    <property type="component" value="Unassembled WGS sequence"/>
</dbReference>
<feature type="transmembrane region" description="Helical" evidence="2">
    <location>
        <begin position="69"/>
        <end position="89"/>
    </location>
</feature>
<dbReference type="InterPro" id="IPR036440">
    <property type="entry name" value="Peptidase_C15-like_sf"/>
</dbReference>